<evidence type="ECO:0000313" key="4">
    <source>
        <dbReference type="Proteomes" id="UP001200110"/>
    </source>
</evidence>
<sequence>MSRATQIRVGTVAAAAAGVIALAATRPVSAVPLLVCFAVLLGIAAVAAAWPGVDDISVEAAQLRRDSEARAAIRTDSGRHRTPTPQSPHSQSPHSQSSHSQSSQTRRHRWDRACTHHDGVLAAYGAYELDPAMLLRYPGMWDLSAQEIMDFHDALELAGTLRTEQFTDDSICQEYIDSIAILRSAWHRADRFARSTGTSQLGDDDARDCRRALKLLDHANGTAGAERAAYLQQVISTVDRLTERGIVAKAPTIHAALEAQARKALSA</sequence>
<accession>A0ABS9IR20</accession>
<evidence type="ECO:0000313" key="3">
    <source>
        <dbReference type="EMBL" id="MCF8587967.1"/>
    </source>
</evidence>
<feature type="compositionally biased region" description="Basic and acidic residues" evidence="1">
    <location>
        <begin position="68"/>
        <end position="79"/>
    </location>
</feature>
<keyword evidence="2" id="KW-0472">Membrane</keyword>
<feature type="region of interest" description="Disordered" evidence="1">
    <location>
        <begin position="68"/>
        <end position="109"/>
    </location>
</feature>
<keyword evidence="2" id="KW-0812">Transmembrane</keyword>
<keyword evidence="4" id="KW-1185">Reference proteome</keyword>
<proteinExistence type="predicted"/>
<feature type="compositionally biased region" description="Low complexity" evidence="1">
    <location>
        <begin position="83"/>
        <end position="104"/>
    </location>
</feature>
<keyword evidence="2" id="KW-1133">Transmembrane helix</keyword>
<dbReference type="Proteomes" id="UP001200110">
    <property type="component" value="Unassembled WGS sequence"/>
</dbReference>
<feature type="transmembrane region" description="Helical" evidence="2">
    <location>
        <begin position="7"/>
        <end position="24"/>
    </location>
</feature>
<name>A0ABS9IR20_9ACTN</name>
<reference evidence="3 4" key="1">
    <citation type="submission" date="2022-01" db="EMBL/GenBank/DDBJ databases">
        <authorList>
            <person name="Huang Y."/>
        </authorList>
    </citation>
    <scope>NUCLEOTIDE SEQUENCE [LARGE SCALE GENOMIC DNA]</scope>
    <source>
        <strain evidence="3 4">HY366</strain>
    </source>
</reference>
<dbReference type="EMBL" id="JAKKOR010000005">
    <property type="protein sequence ID" value="MCF8587967.1"/>
    <property type="molecule type" value="Genomic_DNA"/>
</dbReference>
<dbReference type="RefSeq" id="WP_236997207.1">
    <property type="nucleotide sequence ID" value="NZ_JAKKOR010000005.1"/>
</dbReference>
<evidence type="ECO:0000256" key="2">
    <source>
        <dbReference type="SAM" id="Phobius"/>
    </source>
</evidence>
<evidence type="ECO:0000256" key="1">
    <source>
        <dbReference type="SAM" id="MobiDB-lite"/>
    </source>
</evidence>
<organism evidence="3 4">
    <name type="scientific">Gordonia liuliyuniae</name>
    <dbReference type="NCBI Taxonomy" id="2911517"/>
    <lineage>
        <taxon>Bacteria</taxon>
        <taxon>Bacillati</taxon>
        <taxon>Actinomycetota</taxon>
        <taxon>Actinomycetes</taxon>
        <taxon>Mycobacteriales</taxon>
        <taxon>Gordoniaceae</taxon>
        <taxon>Gordonia</taxon>
    </lineage>
</organism>
<protein>
    <submittedName>
        <fullName evidence="3">Uncharacterized protein</fullName>
    </submittedName>
</protein>
<gene>
    <name evidence="3" type="ORF">L5G33_05710</name>
</gene>
<feature type="transmembrane region" description="Helical" evidence="2">
    <location>
        <begin position="30"/>
        <end position="50"/>
    </location>
</feature>
<comment type="caution">
    <text evidence="3">The sequence shown here is derived from an EMBL/GenBank/DDBJ whole genome shotgun (WGS) entry which is preliminary data.</text>
</comment>